<feature type="domain" description="Saccharopine dehydrogenase-like C-terminal" evidence="2">
    <location>
        <begin position="150"/>
        <end position="396"/>
    </location>
</feature>
<dbReference type="EMBL" id="CP028901">
    <property type="protein sequence ID" value="AWB32775.1"/>
    <property type="molecule type" value="Genomic_DNA"/>
</dbReference>
<feature type="domain" description="Saccharopine dehydrogenase NADP binding" evidence="1">
    <location>
        <begin position="5"/>
        <end position="146"/>
    </location>
</feature>
<dbReference type="Gene3D" id="3.40.50.720">
    <property type="entry name" value="NAD(P)-binding Rossmann-like Domain"/>
    <property type="match status" value="1"/>
</dbReference>
<gene>
    <name evidence="3" type="ORF">DBV39_02520</name>
</gene>
<accession>A0A2R4XG63</accession>
<evidence type="ECO:0000259" key="2">
    <source>
        <dbReference type="Pfam" id="PF16653"/>
    </source>
</evidence>
<organism evidence="3 4">
    <name type="scientific">Orrella marina</name>
    <dbReference type="NCBI Taxonomy" id="2163011"/>
    <lineage>
        <taxon>Bacteria</taxon>
        <taxon>Pseudomonadati</taxon>
        <taxon>Pseudomonadota</taxon>
        <taxon>Betaproteobacteria</taxon>
        <taxon>Burkholderiales</taxon>
        <taxon>Alcaligenaceae</taxon>
        <taxon>Orrella</taxon>
    </lineage>
</organism>
<dbReference type="InterPro" id="IPR036291">
    <property type="entry name" value="NAD(P)-bd_dom_sf"/>
</dbReference>
<dbReference type="Pfam" id="PF16653">
    <property type="entry name" value="Sacchrp_dh_C"/>
    <property type="match status" value="1"/>
</dbReference>
<dbReference type="OrthoDB" id="9769367at2"/>
<dbReference type="PANTHER" id="PTHR43796:SF2">
    <property type="entry name" value="CARBOXYNORSPERMIDINE SYNTHASE"/>
    <property type="match status" value="1"/>
</dbReference>
<dbReference type="KEGG" id="boz:DBV39_02520"/>
<reference evidence="3 4" key="1">
    <citation type="submission" date="2018-04" db="EMBL/GenBank/DDBJ databases">
        <title>Bordetella sp. HZ20 isolated from seawater.</title>
        <authorList>
            <person name="Sun C."/>
        </authorList>
    </citation>
    <scope>NUCLEOTIDE SEQUENCE [LARGE SCALE GENOMIC DNA]</scope>
    <source>
        <strain evidence="3 4">HZ20</strain>
    </source>
</reference>
<evidence type="ECO:0000313" key="4">
    <source>
        <dbReference type="Proteomes" id="UP000244571"/>
    </source>
</evidence>
<keyword evidence="4" id="KW-1185">Reference proteome</keyword>
<name>A0A2R4XG63_9BURK</name>
<dbReference type="Proteomes" id="UP000244571">
    <property type="component" value="Chromosome"/>
</dbReference>
<dbReference type="SUPFAM" id="SSF51735">
    <property type="entry name" value="NAD(P)-binding Rossmann-fold domains"/>
    <property type="match status" value="1"/>
</dbReference>
<protein>
    <submittedName>
        <fullName evidence="3">Saccharopine dehydrogenase</fullName>
    </submittedName>
</protein>
<sequence>MKRNVLIIGAGGVAHVVAHKCAQNNALLGDIHIASRTLAKCHAIIESVHDKGSLHMPGLLQAHQLDAMDIEATKFLIRATRCQIVINVGSPFVNMSVLQACIETGAAYMDTAIHEDPAKVCETPPWYANYEWKRLDACKRAGVTAILGIGFDPGVVNAYGRYAMDTYFDQVDSIDIIDVNAGSHGRYFATNFDPETNFREFTSTVWSWENGAWKANAMFERKKEWDLPVTGKSTTYLTGHDELHSMSRNLGVPDIRFWMGFGEHYINVFTVLKNLGLLSEHPVRTARGQEIVPLEVVKAVLPDPASLAPGYTGKTCIGDLVKGTKDGKPQEVLIYNICDHEEAYKEVGSQAISYTAGVPAVAAAMLIADGTWDMGGMVNVEELDPAPLISLMNRMGLVTRARHGTEDYVVEPQMAIAEQVSCDKVASMG</sequence>
<dbReference type="PANTHER" id="PTHR43796">
    <property type="entry name" value="CARBOXYNORSPERMIDINE SYNTHASE"/>
    <property type="match status" value="1"/>
</dbReference>
<dbReference type="RefSeq" id="WP_108620216.1">
    <property type="nucleotide sequence ID" value="NZ_CP028901.1"/>
</dbReference>
<evidence type="ECO:0000259" key="1">
    <source>
        <dbReference type="Pfam" id="PF03435"/>
    </source>
</evidence>
<dbReference type="AlphaFoldDB" id="A0A2R4XG63"/>
<dbReference type="Pfam" id="PF03435">
    <property type="entry name" value="Sacchrp_dh_NADP"/>
    <property type="match status" value="1"/>
</dbReference>
<dbReference type="InterPro" id="IPR005097">
    <property type="entry name" value="Sacchrp_dh_NADP-bd"/>
</dbReference>
<proteinExistence type="predicted"/>
<dbReference type="Gene3D" id="3.30.360.10">
    <property type="entry name" value="Dihydrodipicolinate Reductase, domain 2"/>
    <property type="match status" value="1"/>
</dbReference>
<evidence type="ECO:0000313" key="3">
    <source>
        <dbReference type="EMBL" id="AWB32775.1"/>
    </source>
</evidence>
<dbReference type="InterPro" id="IPR032095">
    <property type="entry name" value="Sacchrp_dh-like_C"/>
</dbReference>